<dbReference type="InterPro" id="IPR043502">
    <property type="entry name" value="DNA/RNA_pol_sf"/>
</dbReference>
<dbReference type="AlphaFoldDB" id="A0A067S538"/>
<gene>
    <name evidence="1" type="ORF">GALMADRAFT_82442</name>
</gene>
<name>A0A067S538_GALM3</name>
<evidence type="ECO:0000313" key="2">
    <source>
        <dbReference type="Proteomes" id="UP000027222"/>
    </source>
</evidence>
<dbReference type="HOGENOM" id="CLU_092523_3_0_1"/>
<dbReference type="PANTHER" id="PTHR24559">
    <property type="entry name" value="TRANSPOSON TY3-I GAG-POL POLYPROTEIN"/>
    <property type="match status" value="1"/>
</dbReference>
<accession>A0A067S538</accession>
<dbReference type="InterPro" id="IPR043128">
    <property type="entry name" value="Rev_trsase/Diguanyl_cyclase"/>
</dbReference>
<reference evidence="2" key="1">
    <citation type="journal article" date="2014" name="Proc. Natl. Acad. Sci. U.S.A.">
        <title>Extensive sampling of basidiomycete genomes demonstrates inadequacy of the white-rot/brown-rot paradigm for wood decay fungi.</title>
        <authorList>
            <person name="Riley R."/>
            <person name="Salamov A.A."/>
            <person name="Brown D.W."/>
            <person name="Nagy L.G."/>
            <person name="Floudas D."/>
            <person name="Held B.W."/>
            <person name="Levasseur A."/>
            <person name="Lombard V."/>
            <person name="Morin E."/>
            <person name="Otillar R."/>
            <person name="Lindquist E.A."/>
            <person name="Sun H."/>
            <person name="LaButti K.M."/>
            <person name="Schmutz J."/>
            <person name="Jabbour D."/>
            <person name="Luo H."/>
            <person name="Baker S.E."/>
            <person name="Pisabarro A.G."/>
            <person name="Walton J.D."/>
            <person name="Blanchette R.A."/>
            <person name="Henrissat B."/>
            <person name="Martin F."/>
            <person name="Cullen D."/>
            <person name="Hibbett D.S."/>
            <person name="Grigoriev I.V."/>
        </authorList>
    </citation>
    <scope>NUCLEOTIDE SEQUENCE [LARGE SCALE GENOMIC DNA]</scope>
    <source>
        <strain evidence="2">CBS 339.88</strain>
    </source>
</reference>
<dbReference type="CDD" id="cd01647">
    <property type="entry name" value="RT_LTR"/>
    <property type="match status" value="1"/>
</dbReference>
<dbReference type="STRING" id="685588.A0A067S538"/>
<dbReference type="OrthoDB" id="5599163at2759"/>
<feature type="non-terminal residue" evidence="1">
    <location>
        <position position="288"/>
    </location>
</feature>
<sequence>MPELNPNPTDFVPTGRYTETRQKAFDKVHEGDFLLPEERKLVHNVMMNQNEAFAWEDSERGTFREDFFPPVVIPTVEHTPWVYKNIPIPPGLYDEVCRIIKSKRDSGVYQASNSSYRSKWFTVLKKDGKSLRLVHSLEPLNAVTIAHSGVPPATEDLATHFAGRACGGMFDLYVGYDERILDEASRDLTTFQTPYGAMRLVTLPMGWTNSVPIFHDDVNFILQSEIPKYTMPYIDDVPVRGPATRYEKADGTCETIPENDGIRRFIWEHMQNVNRIIQRMKYCGGTFS</sequence>
<organism evidence="1 2">
    <name type="scientific">Galerina marginata (strain CBS 339.88)</name>
    <dbReference type="NCBI Taxonomy" id="685588"/>
    <lineage>
        <taxon>Eukaryota</taxon>
        <taxon>Fungi</taxon>
        <taxon>Dikarya</taxon>
        <taxon>Basidiomycota</taxon>
        <taxon>Agaricomycotina</taxon>
        <taxon>Agaricomycetes</taxon>
        <taxon>Agaricomycetidae</taxon>
        <taxon>Agaricales</taxon>
        <taxon>Agaricineae</taxon>
        <taxon>Strophariaceae</taxon>
        <taxon>Galerina</taxon>
    </lineage>
</organism>
<keyword evidence="2" id="KW-1185">Reference proteome</keyword>
<dbReference type="Proteomes" id="UP000027222">
    <property type="component" value="Unassembled WGS sequence"/>
</dbReference>
<dbReference type="Gene3D" id="3.10.10.10">
    <property type="entry name" value="HIV Type 1 Reverse Transcriptase, subunit A, domain 1"/>
    <property type="match status" value="1"/>
</dbReference>
<evidence type="ECO:0000313" key="1">
    <source>
        <dbReference type="EMBL" id="KDR64982.1"/>
    </source>
</evidence>
<dbReference type="Gene3D" id="3.30.70.270">
    <property type="match status" value="1"/>
</dbReference>
<protein>
    <recommendedName>
        <fullName evidence="3">Reverse transcriptase domain-containing protein</fullName>
    </recommendedName>
</protein>
<dbReference type="PANTHER" id="PTHR24559:SF444">
    <property type="entry name" value="REVERSE TRANSCRIPTASE DOMAIN-CONTAINING PROTEIN"/>
    <property type="match status" value="1"/>
</dbReference>
<proteinExistence type="predicted"/>
<dbReference type="EMBL" id="KL142616">
    <property type="protein sequence ID" value="KDR64982.1"/>
    <property type="molecule type" value="Genomic_DNA"/>
</dbReference>
<dbReference type="InterPro" id="IPR053134">
    <property type="entry name" value="RNA-dir_DNA_polymerase"/>
</dbReference>
<evidence type="ECO:0008006" key="3">
    <source>
        <dbReference type="Google" id="ProtNLM"/>
    </source>
</evidence>
<dbReference type="SUPFAM" id="SSF56672">
    <property type="entry name" value="DNA/RNA polymerases"/>
    <property type="match status" value="1"/>
</dbReference>